<keyword evidence="2 6" id="KW-0812">Transmembrane</keyword>
<dbReference type="PANTHER" id="PTHR43027:SF2">
    <property type="entry name" value="TRANSPORT PERMEASE PROTEIN"/>
    <property type="match status" value="1"/>
</dbReference>
<feature type="transmembrane region" description="Helical" evidence="6">
    <location>
        <begin position="174"/>
        <end position="194"/>
    </location>
</feature>
<evidence type="ECO:0000256" key="3">
    <source>
        <dbReference type="ARBA" id="ARBA00022989"/>
    </source>
</evidence>
<proteinExistence type="inferred from homology"/>
<dbReference type="Proteomes" id="UP000095759">
    <property type="component" value="Unassembled WGS sequence"/>
</dbReference>
<evidence type="ECO:0000313" key="9">
    <source>
        <dbReference type="Proteomes" id="UP000095759"/>
    </source>
</evidence>
<dbReference type="PANTHER" id="PTHR43027">
    <property type="entry name" value="DOXORUBICIN RESISTANCE ABC TRANSPORTER PERMEASE PROTEIN DRRC-RELATED"/>
    <property type="match status" value="1"/>
</dbReference>
<dbReference type="GO" id="GO:0046677">
    <property type="term" value="P:response to antibiotic"/>
    <property type="evidence" value="ECO:0007669"/>
    <property type="project" value="UniProtKB-KW"/>
</dbReference>
<dbReference type="InterPro" id="IPR013525">
    <property type="entry name" value="ABC2_TM"/>
</dbReference>
<evidence type="ECO:0000256" key="5">
    <source>
        <dbReference type="ARBA" id="ARBA00023251"/>
    </source>
</evidence>
<keyword evidence="6" id="KW-0813">Transport</keyword>
<dbReference type="InterPro" id="IPR047817">
    <property type="entry name" value="ABC2_TM_bact-type"/>
</dbReference>
<feature type="domain" description="ABC transmembrane type-2" evidence="7">
    <location>
        <begin position="25"/>
        <end position="248"/>
    </location>
</feature>
<keyword evidence="4 6" id="KW-0472">Membrane</keyword>
<dbReference type="AlphaFoldDB" id="A0A1E5P9D2"/>
<feature type="transmembrane region" description="Helical" evidence="6">
    <location>
        <begin position="61"/>
        <end position="84"/>
    </location>
</feature>
<gene>
    <name evidence="8" type="ORF">AS594_18390</name>
</gene>
<feature type="transmembrane region" description="Helical" evidence="6">
    <location>
        <begin position="21"/>
        <end position="41"/>
    </location>
</feature>
<comment type="caution">
    <text evidence="8">The sequence shown here is derived from an EMBL/GenBank/DDBJ whole genome shotgun (WGS) entry which is preliminary data.</text>
</comment>
<organism evidence="8 9">
    <name type="scientific">Streptomyces agglomeratus</name>
    <dbReference type="NCBI Taxonomy" id="285458"/>
    <lineage>
        <taxon>Bacteria</taxon>
        <taxon>Bacillati</taxon>
        <taxon>Actinomycetota</taxon>
        <taxon>Actinomycetes</taxon>
        <taxon>Kitasatosporales</taxon>
        <taxon>Streptomycetaceae</taxon>
        <taxon>Streptomyces</taxon>
    </lineage>
</organism>
<feature type="transmembrane region" description="Helical" evidence="6">
    <location>
        <begin position="227"/>
        <end position="249"/>
    </location>
</feature>
<dbReference type="OrthoDB" id="3214063at2"/>
<name>A0A1E5P9D2_9ACTN</name>
<reference evidence="8 9" key="1">
    <citation type="submission" date="2016-08" db="EMBL/GenBank/DDBJ databases">
        <title>Complete genome sequence of Streptomyces agglomeratus strain 6-3-2, a novel anti-MRSA actinomycete isolated from Wuli of Tebit, China.</title>
        <authorList>
            <person name="Chen X."/>
        </authorList>
    </citation>
    <scope>NUCLEOTIDE SEQUENCE [LARGE SCALE GENOMIC DNA]</scope>
    <source>
        <strain evidence="8 9">6-3-2</strain>
    </source>
</reference>
<comment type="subcellular location">
    <subcellularLocation>
        <location evidence="6">Cell membrane</location>
        <topology evidence="6">Multi-pass membrane protein</topology>
    </subcellularLocation>
    <subcellularLocation>
        <location evidence="1">Membrane</location>
        <topology evidence="1">Multi-pass membrane protein</topology>
    </subcellularLocation>
</comment>
<evidence type="ECO:0000256" key="1">
    <source>
        <dbReference type="ARBA" id="ARBA00004141"/>
    </source>
</evidence>
<dbReference type="RefSeq" id="WP_069932586.1">
    <property type="nucleotide sequence ID" value="NZ_MEHJ01000001.1"/>
</dbReference>
<keyword evidence="5" id="KW-0046">Antibiotic resistance</keyword>
<keyword evidence="9" id="KW-1185">Reference proteome</keyword>
<evidence type="ECO:0000256" key="4">
    <source>
        <dbReference type="ARBA" id="ARBA00023136"/>
    </source>
</evidence>
<dbReference type="InterPro" id="IPR000412">
    <property type="entry name" value="ABC_2_transport"/>
</dbReference>
<dbReference type="PROSITE" id="PS51012">
    <property type="entry name" value="ABC_TM2"/>
    <property type="match status" value="1"/>
</dbReference>
<evidence type="ECO:0000259" key="7">
    <source>
        <dbReference type="PROSITE" id="PS51012"/>
    </source>
</evidence>
<protein>
    <recommendedName>
        <fullName evidence="6">Transport permease protein</fullName>
    </recommendedName>
</protein>
<evidence type="ECO:0000256" key="6">
    <source>
        <dbReference type="RuleBase" id="RU361157"/>
    </source>
</evidence>
<feature type="transmembrane region" description="Helical" evidence="6">
    <location>
        <begin position="140"/>
        <end position="162"/>
    </location>
</feature>
<dbReference type="PIRSF" id="PIRSF006648">
    <property type="entry name" value="DrrB"/>
    <property type="match status" value="1"/>
</dbReference>
<dbReference type="InterPro" id="IPR052902">
    <property type="entry name" value="ABC-2_transporter"/>
</dbReference>
<accession>A0A1E5P9D2</accession>
<dbReference type="Pfam" id="PF01061">
    <property type="entry name" value="ABC2_membrane"/>
    <property type="match status" value="1"/>
</dbReference>
<dbReference type="GO" id="GO:0043190">
    <property type="term" value="C:ATP-binding cassette (ABC) transporter complex"/>
    <property type="evidence" value="ECO:0007669"/>
    <property type="project" value="InterPro"/>
</dbReference>
<keyword evidence="6" id="KW-1003">Cell membrane</keyword>
<dbReference type="STRING" id="285458.BGM19_18565"/>
<evidence type="ECO:0000313" key="8">
    <source>
        <dbReference type="EMBL" id="OEJ26173.1"/>
    </source>
</evidence>
<dbReference type="EMBL" id="MEHJ01000001">
    <property type="protein sequence ID" value="OEJ26173.1"/>
    <property type="molecule type" value="Genomic_DNA"/>
</dbReference>
<keyword evidence="3 6" id="KW-1133">Transmembrane helix</keyword>
<feature type="transmembrane region" description="Helical" evidence="6">
    <location>
        <begin position="104"/>
        <end position="128"/>
    </location>
</feature>
<evidence type="ECO:0000256" key="2">
    <source>
        <dbReference type="ARBA" id="ARBA00022692"/>
    </source>
</evidence>
<dbReference type="GO" id="GO:0140359">
    <property type="term" value="F:ABC-type transporter activity"/>
    <property type="evidence" value="ECO:0007669"/>
    <property type="project" value="InterPro"/>
</dbReference>
<comment type="similarity">
    <text evidence="6">Belongs to the ABC-2 integral membrane protein family.</text>
</comment>
<sequence>MSTAVTGRMAALTRAELTLLVRHKAVLLTALVVPVAMTYSMRPVVEDLDLAEAGLSLGEAMMPMAVAFVLLFGVYSALVTVYVVRREELVLKRLRTGELSDAEILAGTAAATLVAGLAQCVVLMVAGAAVLGMDMPADPVWVVAGVLLGLVVTSGMAALTTVFTRSAEGAQITIMPLMLISLVGSGVVVPLELLPDRVASVLELLPLSPVVELVRGGWSGQLGVYEALGSVGTAVAWTVLSVVAVRRWFRWEPRR</sequence>